<accession>A0A6T2K395</accession>
<dbReference type="PANTHER" id="PTHR22904:SF523">
    <property type="entry name" value="STRESS-INDUCED-PHOSPHOPROTEIN 1"/>
    <property type="match status" value="1"/>
</dbReference>
<feature type="repeat" description="TPR" evidence="8">
    <location>
        <begin position="2"/>
        <end position="35"/>
    </location>
</feature>
<dbReference type="AlphaFoldDB" id="A0A6T2K395"/>
<dbReference type="PROSITE" id="PS50005">
    <property type="entry name" value="TPR"/>
    <property type="match status" value="2"/>
</dbReference>
<keyword evidence="6 7" id="KW-0413">Isomerase</keyword>
<reference evidence="11" key="1">
    <citation type="submission" date="2021-01" db="EMBL/GenBank/DDBJ databases">
        <authorList>
            <person name="Corre E."/>
            <person name="Pelletier E."/>
            <person name="Niang G."/>
            <person name="Scheremetjew M."/>
            <person name="Finn R."/>
            <person name="Kale V."/>
            <person name="Holt S."/>
            <person name="Cochrane G."/>
            <person name="Meng A."/>
            <person name="Brown T."/>
            <person name="Cohen L."/>
        </authorList>
    </citation>
    <scope>NUCLEOTIDE SEQUENCE</scope>
    <source>
        <strain evidence="11">CCMP1594</strain>
    </source>
</reference>
<evidence type="ECO:0000256" key="3">
    <source>
        <dbReference type="ARBA" id="ARBA00022737"/>
    </source>
</evidence>
<dbReference type="Pfam" id="PF00254">
    <property type="entry name" value="FKBP_C"/>
    <property type="match status" value="1"/>
</dbReference>
<feature type="domain" description="PPIase FKBP-type" evidence="9">
    <location>
        <begin position="143"/>
        <end position="231"/>
    </location>
</feature>
<dbReference type="Gene3D" id="3.10.50.40">
    <property type="match status" value="1"/>
</dbReference>
<dbReference type="GO" id="GO:0051879">
    <property type="term" value="F:Hsp90 protein binding"/>
    <property type="evidence" value="ECO:0007669"/>
    <property type="project" value="TreeGrafter"/>
</dbReference>
<dbReference type="InterPro" id="IPR058209">
    <property type="entry name" value="TPR_BSK1_C"/>
</dbReference>
<dbReference type="InterPro" id="IPR046357">
    <property type="entry name" value="PPIase_dom_sf"/>
</dbReference>
<evidence type="ECO:0000256" key="1">
    <source>
        <dbReference type="ARBA" id="ARBA00000971"/>
    </source>
</evidence>
<dbReference type="EMBL" id="HBJA01139415">
    <property type="protein sequence ID" value="CAE0836634.1"/>
    <property type="molecule type" value="Transcribed_RNA"/>
</dbReference>
<sequence length="231" mass="25955">MSEDPKALGNDAFRSGEYEKAIEHYTKAIDAKVEDNLAPLYSNRSASYLKLDRKEEALADAEKAVEADPKWPKGFYRKALTLQAMEKYKQAAQVCEQALKFDKNNDTIRRLKLDCLDNVTEFDEYVTIETITPGDGKTFPTKGKNIRVHYTGTLEDGKVFDCSRKKGEEFEFPIGLRHVIRGWDEGVMKMSVGQRAFLTIKAPWAYGDRGAGGVIPPGATLKFDVELLSCD</sequence>
<comment type="catalytic activity">
    <reaction evidence="1 7">
        <text>[protein]-peptidylproline (omega=180) = [protein]-peptidylproline (omega=0)</text>
        <dbReference type="Rhea" id="RHEA:16237"/>
        <dbReference type="Rhea" id="RHEA-COMP:10747"/>
        <dbReference type="Rhea" id="RHEA-COMP:10748"/>
        <dbReference type="ChEBI" id="CHEBI:83833"/>
        <dbReference type="ChEBI" id="CHEBI:83834"/>
        <dbReference type="EC" id="5.2.1.8"/>
    </reaction>
</comment>
<evidence type="ECO:0000256" key="6">
    <source>
        <dbReference type="ARBA" id="ARBA00023235"/>
    </source>
</evidence>
<keyword evidence="3" id="KW-0677">Repeat</keyword>
<evidence type="ECO:0000313" key="10">
    <source>
        <dbReference type="EMBL" id="CAE0836631.1"/>
    </source>
</evidence>
<organism evidence="11">
    <name type="scientific">Eutreptiella gymnastica</name>
    <dbReference type="NCBI Taxonomy" id="73025"/>
    <lineage>
        <taxon>Eukaryota</taxon>
        <taxon>Discoba</taxon>
        <taxon>Euglenozoa</taxon>
        <taxon>Euglenida</taxon>
        <taxon>Spirocuta</taxon>
        <taxon>Euglenophyceae</taxon>
        <taxon>Eutreptiales</taxon>
        <taxon>Eutreptiaceae</taxon>
        <taxon>Eutreptiella</taxon>
    </lineage>
</organism>
<dbReference type="PROSITE" id="PS50059">
    <property type="entry name" value="FKBP_PPIASE"/>
    <property type="match status" value="1"/>
</dbReference>
<dbReference type="EMBL" id="HBJA01139411">
    <property type="protein sequence ID" value="CAE0836631.1"/>
    <property type="molecule type" value="Transcribed_RNA"/>
</dbReference>
<keyword evidence="4 8" id="KW-0802">TPR repeat</keyword>
<protein>
    <recommendedName>
        <fullName evidence="2 7">peptidylprolyl isomerase</fullName>
        <ecNumber evidence="2 7">5.2.1.8</ecNumber>
    </recommendedName>
</protein>
<dbReference type="Pfam" id="PF25575">
    <property type="entry name" value="TPR_BSK1_C"/>
    <property type="match status" value="1"/>
</dbReference>
<dbReference type="EC" id="5.2.1.8" evidence="2 7"/>
<dbReference type="SMART" id="SM00028">
    <property type="entry name" value="TPR"/>
    <property type="match status" value="3"/>
</dbReference>
<dbReference type="Gene3D" id="1.25.40.10">
    <property type="entry name" value="Tetratricopeptide repeat domain"/>
    <property type="match status" value="1"/>
</dbReference>
<evidence type="ECO:0000256" key="8">
    <source>
        <dbReference type="PROSITE-ProRule" id="PRU00339"/>
    </source>
</evidence>
<dbReference type="InterPro" id="IPR011990">
    <property type="entry name" value="TPR-like_helical_dom_sf"/>
</dbReference>
<dbReference type="InterPro" id="IPR019734">
    <property type="entry name" value="TPR_rpt"/>
</dbReference>
<proteinExistence type="predicted"/>
<evidence type="ECO:0000256" key="4">
    <source>
        <dbReference type="ARBA" id="ARBA00022803"/>
    </source>
</evidence>
<dbReference type="FunFam" id="3.10.50.40:FF:000025">
    <property type="entry name" value="Peptidylprolyl isomerase"/>
    <property type="match status" value="1"/>
</dbReference>
<dbReference type="SUPFAM" id="SSF54534">
    <property type="entry name" value="FKBP-like"/>
    <property type="match status" value="1"/>
</dbReference>
<dbReference type="PANTHER" id="PTHR22904">
    <property type="entry name" value="TPR REPEAT CONTAINING PROTEIN"/>
    <property type="match status" value="1"/>
</dbReference>
<keyword evidence="5 7" id="KW-0697">Rotamase</keyword>
<dbReference type="SUPFAM" id="SSF48452">
    <property type="entry name" value="TPR-like"/>
    <property type="match status" value="1"/>
</dbReference>
<name>A0A6T2K395_9EUGL</name>
<evidence type="ECO:0000256" key="5">
    <source>
        <dbReference type="ARBA" id="ARBA00023110"/>
    </source>
</evidence>
<evidence type="ECO:0000313" key="11">
    <source>
        <dbReference type="EMBL" id="CAE0836634.1"/>
    </source>
</evidence>
<evidence type="ECO:0000256" key="2">
    <source>
        <dbReference type="ARBA" id="ARBA00013194"/>
    </source>
</evidence>
<evidence type="ECO:0000256" key="7">
    <source>
        <dbReference type="PROSITE-ProRule" id="PRU00277"/>
    </source>
</evidence>
<feature type="repeat" description="TPR" evidence="8">
    <location>
        <begin position="38"/>
        <end position="71"/>
    </location>
</feature>
<evidence type="ECO:0000259" key="9">
    <source>
        <dbReference type="PROSITE" id="PS50059"/>
    </source>
</evidence>
<dbReference type="GO" id="GO:0003755">
    <property type="term" value="F:peptidyl-prolyl cis-trans isomerase activity"/>
    <property type="evidence" value="ECO:0007669"/>
    <property type="project" value="UniProtKB-KW"/>
</dbReference>
<gene>
    <name evidence="10" type="ORF">EGYM00163_LOCUS47995</name>
    <name evidence="11" type="ORF">EGYM00163_LOCUS47998</name>
</gene>
<dbReference type="InterPro" id="IPR001179">
    <property type="entry name" value="PPIase_FKBP_dom"/>
</dbReference>